<evidence type="ECO:0000313" key="2">
    <source>
        <dbReference type="Proteomes" id="UP000541444"/>
    </source>
</evidence>
<dbReference type="AlphaFoldDB" id="A0A7J7KYK7"/>
<dbReference type="Proteomes" id="UP000541444">
    <property type="component" value="Unassembled WGS sequence"/>
</dbReference>
<evidence type="ECO:0000313" key="1">
    <source>
        <dbReference type="EMBL" id="KAF6135465.1"/>
    </source>
</evidence>
<reference evidence="1 2" key="1">
    <citation type="journal article" date="2020" name="IScience">
        <title>Genome Sequencing of the Endangered Kingdonia uniflora (Circaeasteraceae, Ranunculales) Reveals Potential Mechanisms of Evolutionary Specialization.</title>
        <authorList>
            <person name="Sun Y."/>
            <person name="Deng T."/>
            <person name="Zhang A."/>
            <person name="Moore M.J."/>
            <person name="Landis J.B."/>
            <person name="Lin N."/>
            <person name="Zhang H."/>
            <person name="Zhang X."/>
            <person name="Huang J."/>
            <person name="Zhang X."/>
            <person name="Sun H."/>
            <person name="Wang H."/>
        </authorList>
    </citation>
    <scope>NUCLEOTIDE SEQUENCE [LARGE SCALE GENOMIC DNA]</scope>
    <source>
        <strain evidence="1">TB1705</strain>
        <tissue evidence="1">Leaf</tissue>
    </source>
</reference>
<protein>
    <submittedName>
        <fullName evidence="1">Uncharacterized protein</fullName>
    </submittedName>
</protein>
<name>A0A7J7KYK7_9MAGN</name>
<feature type="non-terminal residue" evidence="1">
    <location>
        <position position="71"/>
    </location>
</feature>
<keyword evidence="2" id="KW-1185">Reference proteome</keyword>
<accession>A0A7J7KYK7</accession>
<feature type="non-terminal residue" evidence="1">
    <location>
        <position position="1"/>
    </location>
</feature>
<organism evidence="1 2">
    <name type="scientific">Kingdonia uniflora</name>
    <dbReference type="NCBI Taxonomy" id="39325"/>
    <lineage>
        <taxon>Eukaryota</taxon>
        <taxon>Viridiplantae</taxon>
        <taxon>Streptophyta</taxon>
        <taxon>Embryophyta</taxon>
        <taxon>Tracheophyta</taxon>
        <taxon>Spermatophyta</taxon>
        <taxon>Magnoliopsida</taxon>
        <taxon>Ranunculales</taxon>
        <taxon>Circaeasteraceae</taxon>
        <taxon>Kingdonia</taxon>
    </lineage>
</organism>
<comment type="caution">
    <text evidence="1">The sequence shown here is derived from an EMBL/GenBank/DDBJ whole genome shotgun (WGS) entry which is preliminary data.</text>
</comment>
<sequence length="71" mass="8137">TANTPYWHRFRGQRPEFDSHFREYSSACFCIPGQNTPWVIALLARAHPAVSDLQVPSYRSRSILSASSLER</sequence>
<dbReference type="EMBL" id="JACGCM010002784">
    <property type="protein sequence ID" value="KAF6135465.1"/>
    <property type="molecule type" value="Genomic_DNA"/>
</dbReference>
<proteinExistence type="predicted"/>
<gene>
    <name evidence="1" type="ORF">GIB67_015318</name>
</gene>